<protein>
    <submittedName>
        <fullName evidence="1">Uncharacterized protein</fullName>
    </submittedName>
</protein>
<accession>X1V8S6</accession>
<organism evidence="1">
    <name type="scientific">marine sediment metagenome</name>
    <dbReference type="NCBI Taxonomy" id="412755"/>
    <lineage>
        <taxon>unclassified sequences</taxon>
        <taxon>metagenomes</taxon>
        <taxon>ecological metagenomes</taxon>
    </lineage>
</organism>
<dbReference type="EMBL" id="BARW01028101">
    <property type="protein sequence ID" value="GAJ09251.1"/>
    <property type="molecule type" value="Genomic_DNA"/>
</dbReference>
<evidence type="ECO:0000313" key="1">
    <source>
        <dbReference type="EMBL" id="GAJ09251.1"/>
    </source>
</evidence>
<name>X1V8S6_9ZZZZ</name>
<dbReference type="AlphaFoldDB" id="X1V8S6"/>
<reference evidence="1" key="1">
    <citation type="journal article" date="2014" name="Front. Microbiol.">
        <title>High frequency of phylogenetically diverse reductive dehalogenase-homologous genes in deep subseafloor sedimentary metagenomes.</title>
        <authorList>
            <person name="Kawai M."/>
            <person name="Futagami T."/>
            <person name="Toyoda A."/>
            <person name="Takaki Y."/>
            <person name="Nishi S."/>
            <person name="Hori S."/>
            <person name="Arai W."/>
            <person name="Tsubouchi T."/>
            <person name="Morono Y."/>
            <person name="Uchiyama I."/>
            <person name="Ito T."/>
            <person name="Fujiyama A."/>
            <person name="Inagaki F."/>
            <person name="Takami H."/>
        </authorList>
    </citation>
    <scope>NUCLEOTIDE SEQUENCE</scope>
    <source>
        <strain evidence="1">Expedition CK06-06</strain>
    </source>
</reference>
<feature type="non-terminal residue" evidence="1">
    <location>
        <position position="1"/>
    </location>
</feature>
<sequence length="43" mass="4311">VVDALGNVIGSCAAGSPIVQQPSYSSTAVAIALNYKAQFLTNA</sequence>
<gene>
    <name evidence="1" type="ORF">S12H4_45448</name>
</gene>
<proteinExistence type="predicted"/>
<comment type="caution">
    <text evidence="1">The sequence shown here is derived from an EMBL/GenBank/DDBJ whole genome shotgun (WGS) entry which is preliminary data.</text>
</comment>